<dbReference type="AlphaFoldDB" id="D1BKK6"/>
<dbReference type="CDD" id="cd02509">
    <property type="entry name" value="GDP-M1P_Guanylyltransferase"/>
    <property type="match status" value="1"/>
</dbReference>
<dbReference type="SUPFAM" id="SSF53448">
    <property type="entry name" value="Nucleotide-diphospho-sugar transferases"/>
    <property type="match status" value="1"/>
</dbReference>
<dbReference type="HOGENOM" id="CLU_035527_0_1_11"/>
<dbReference type="Pfam" id="PF00483">
    <property type="entry name" value="NTP_transferase"/>
    <property type="match status" value="1"/>
</dbReference>
<keyword evidence="3" id="KW-0808">Transferase</keyword>
<reference evidence="3 4" key="1">
    <citation type="journal article" date="2009" name="Stand. Genomic Sci.">
        <title>Complete genome sequence of Sanguibacter keddieii type strain (ST-74).</title>
        <authorList>
            <person name="Ivanova N."/>
            <person name="Sikorski J."/>
            <person name="Sims D."/>
            <person name="Brettin T."/>
            <person name="Detter J.C."/>
            <person name="Han C."/>
            <person name="Lapidus A."/>
            <person name="Copeland A."/>
            <person name="Glavina Del Rio T."/>
            <person name="Nolan M."/>
            <person name="Chen F."/>
            <person name="Lucas S."/>
            <person name="Tice H."/>
            <person name="Cheng J.F."/>
            <person name="Bruce D."/>
            <person name="Goodwin L."/>
            <person name="Pitluck S."/>
            <person name="Pati A."/>
            <person name="Mavromatis K."/>
            <person name="Chen A."/>
            <person name="Palaniappan K."/>
            <person name="D'haeseleer P."/>
            <person name="Chain P."/>
            <person name="Bristow J."/>
            <person name="Eisen J.A."/>
            <person name="Markowitz V."/>
            <person name="Hugenholtz P."/>
            <person name="Goker M."/>
            <person name="Pukall R."/>
            <person name="Klenk H.P."/>
            <person name="Kyrpides N.C."/>
        </authorList>
    </citation>
    <scope>NUCLEOTIDE SEQUENCE [LARGE SCALE GENOMIC DNA]</scope>
    <source>
        <strain evidence="4">ATCC 51767 / DSM 10542 / NCFB 3025 / ST-74</strain>
    </source>
</reference>
<dbReference type="InterPro" id="IPR051161">
    <property type="entry name" value="Mannose-6P_isomerase_type2"/>
</dbReference>
<dbReference type="InterPro" id="IPR054566">
    <property type="entry name" value="ManC/GMP-like_b-helix"/>
</dbReference>
<proteinExistence type="predicted"/>
<dbReference type="InterPro" id="IPR049577">
    <property type="entry name" value="GMPP_N"/>
</dbReference>
<dbReference type="KEGG" id="ske:Sked_25790"/>
<sequence>MSSSSPQPARPDQPSTPFYAVIPAGGAGTRLWPLSRADEPKFLHDLTGSGRSLIQATVDRVSPLTVPDGVVVVTGTAHAPKIAAQLPDLPAENILTETSPRDSMAAIGLAAAVLQERHGDVVLGSFAADQVIAGRDAFEQAVREGIAAAEEGYVVTIGIAASRPSTAFGYIHGGQPLGLAGAPSARHVLGFTEKPDALTAQRYLATGEYRWNAGMFITRASVLLGHLAEQRPELHDGLRTIARAWDTPERDEVVARVWPALEKIAIDHAVAEPVAAQGGVVVVPGTFGWDDVGDFNSLAALLPSEDGSGSKVLGDPGLVVRVQSAGSVVVPGGKRVVTVLGLDDVVVVDTPDAILVTTRARAQQVKDIVTELRERGLDELL</sequence>
<dbReference type="eggNOG" id="COG0836">
    <property type="taxonomic scope" value="Bacteria"/>
</dbReference>
<dbReference type="InterPro" id="IPR005835">
    <property type="entry name" value="NTP_transferase_dom"/>
</dbReference>
<organism evidence="3 4">
    <name type="scientific">Sanguibacter keddieii (strain ATCC 51767 / DSM 10542 / NCFB 3025 / ST-74)</name>
    <dbReference type="NCBI Taxonomy" id="446469"/>
    <lineage>
        <taxon>Bacteria</taxon>
        <taxon>Bacillati</taxon>
        <taxon>Actinomycetota</taxon>
        <taxon>Actinomycetes</taxon>
        <taxon>Micrococcales</taxon>
        <taxon>Sanguibacteraceae</taxon>
        <taxon>Sanguibacter</taxon>
    </lineage>
</organism>
<dbReference type="OrthoDB" id="9806359at2"/>
<evidence type="ECO:0000259" key="2">
    <source>
        <dbReference type="Pfam" id="PF22640"/>
    </source>
</evidence>
<feature type="domain" description="Nucleotidyl transferase" evidence="1">
    <location>
        <begin position="20"/>
        <end position="299"/>
    </location>
</feature>
<dbReference type="Pfam" id="PF22640">
    <property type="entry name" value="ManC_GMP_beta-helix"/>
    <property type="match status" value="1"/>
</dbReference>
<name>D1BKK6_SANKS</name>
<evidence type="ECO:0000259" key="1">
    <source>
        <dbReference type="Pfam" id="PF00483"/>
    </source>
</evidence>
<dbReference type="STRING" id="446469.Sked_25790"/>
<protein>
    <submittedName>
        <fullName evidence="3">Mannose-1-phosphate guanylyltransferase (GDP)</fullName>
    </submittedName>
</protein>
<dbReference type="EMBL" id="CP001819">
    <property type="protein sequence ID" value="ACZ22483.1"/>
    <property type="molecule type" value="Genomic_DNA"/>
</dbReference>
<keyword evidence="3" id="KW-0548">Nucleotidyltransferase</keyword>
<keyword evidence="4" id="KW-1185">Reference proteome</keyword>
<dbReference type="Gene3D" id="3.90.550.10">
    <property type="entry name" value="Spore Coat Polysaccharide Biosynthesis Protein SpsA, Chain A"/>
    <property type="match status" value="1"/>
</dbReference>
<dbReference type="GO" id="GO:0009298">
    <property type="term" value="P:GDP-mannose biosynthetic process"/>
    <property type="evidence" value="ECO:0007669"/>
    <property type="project" value="TreeGrafter"/>
</dbReference>
<dbReference type="RefSeq" id="WP_012867552.1">
    <property type="nucleotide sequence ID" value="NC_013521.1"/>
</dbReference>
<evidence type="ECO:0000313" key="3">
    <source>
        <dbReference type="EMBL" id="ACZ22483.1"/>
    </source>
</evidence>
<evidence type="ECO:0000313" key="4">
    <source>
        <dbReference type="Proteomes" id="UP000000322"/>
    </source>
</evidence>
<feature type="domain" description="MannoseP isomerase/GMP-like beta-helix" evidence="2">
    <location>
        <begin position="319"/>
        <end position="372"/>
    </location>
</feature>
<dbReference type="GO" id="GO:0004475">
    <property type="term" value="F:mannose-1-phosphate guanylyltransferase (GTP) activity"/>
    <property type="evidence" value="ECO:0007669"/>
    <property type="project" value="InterPro"/>
</dbReference>
<gene>
    <name evidence="3" type="ordered locus">Sked_25790</name>
</gene>
<dbReference type="InterPro" id="IPR029044">
    <property type="entry name" value="Nucleotide-diphossugar_trans"/>
</dbReference>
<dbReference type="PANTHER" id="PTHR46390:SF1">
    <property type="entry name" value="MANNOSE-1-PHOSPHATE GUANYLYLTRANSFERASE"/>
    <property type="match status" value="1"/>
</dbReference>
<dbReference type="Proteomes" id="UP000000322">
    <property type="component" value="Chromosome"/>
</dbReference>
<dbReference type="PANTHER" id="PTHR46390">
    <property type="entry name" value="MANNOSE-1-PHOSPHATE GUANYLYLTRANSFERASE"/>
    <property type="match status" value="1"/>
</dbReference>
<accession>D1BKK6</accession>
<dbReference type="SUPFAM" id="SSF159283">
    <property type="entry name" value="Guanosine diphospho-D-mannose pyrophosphorylase/mannose-6-phosphate isomerase linker domain"/>
    <property type="match status" value="1"/>
</dbReference>